<dbReference type="Proteomes" id="UP001145021">
    <property type="component" value="Unassembled WGS sequence"/>
</dbReference>
<feature type="region of interest" description="Disordered" evidence="1">
    <location>
        <begin position="111"/>
        <end position="132"/>
    </location>
</feature>
<name>A0A9W8CGZ9_9FUNG</name>
<evidence type="ECO:0000313" key="3">
    <source>
        <dbReference type="EMBL" id="KAJ1643448.1"/>
    </source>
</evidence>
<gene>
    <name evidence="3" type="ORF">LPJ64_004786</name>
</gene>
<evidence type="ECO:0000256" key="2">
    <source>
        <dbReference type="SAM" id="SignalP"/>
    </source>
</evidence>
<dbReference type="EMBL" id="JANBOH010000255">
    <property type="protein sequence ID" value="KAJ1643448.1"/>
    <property type="molecule type" value="Genomic_DNA"/>
</dbReference>
<feature type="chain" id="PRO_5040864512" evidence="2">
    <location>
        <begin position="20"/>
        <end position="358"/>
    </location>
</feature>
<organism evidence="3 4">
    <name type="scientific">Coemansia asiatica</name>
    <dbReference type="NCBI Taxonomy" id="1052880"/>
    <lineage>
        <taxon>Eukaryota</taxon>
        <taxon>Fungi</taxon>
        <taxon>Fungi incertae sedis</taxon>
        <taxon>Zoopagomycota</taxon>
        <taxon>Kickxellomycotina</taxon>
        <taxon>Kickxellomycetes</taxon>
        <taxon>Kickxellales</taxon>
        <taxon>Kickxellaceae</taxon>
        <taxon>Coemansia</taxon>
    </lineage>
</organism>
<proteinExistence type="predicted"/>
<feature type="compositionally biased region" description="Low complexity" evidence="1">
    <location>
        <begin position="116"/>
        <end position="129"/>
    </location>
</feature>
<keyword evidence="2" id="KW-0732">Signal</keyword>
<keyword evidence="4" id="KW-1185">Reference proteome</keyword>
<feature type="signal peptide" evidence="2">
    <location>
        <begin position="1"/>
        <end position="19"/>
    </location>
</feature>
<comment type="caution">
    <text evidence="3">The sequence shown here is derived from an EMBL/GenBank/DDBJ whole genome shotgun (WGS) entry which is preliminary data.</text>
</comment>
<evidence type="ECO:0000256" key="1">
    <source>
        <dbReference type="SAM" id="MobiDB-lite"/>
    </source>
</evidence>
<sequence length="358" mass="37870">MKFIETIGIFAVLSASAFAGKCGVQQPPVPEYTTLSTIEAVSPTTSVLDYTTSSSSSSSSSVEIVPTSSAPEYTASSSSSTYYSSLSQLSTTYPAEYYTTIENPFSTYLVSPDNGSSSSSPSSPSSSSSTTYPAEYYTTIENPFSTYQVISSTAAAAPSETPSSSAYQLTLEQLNAAVPDRAGADSCSSAEFPDECATNEQALPAINAALTKYGITKRSEVVAVISLMAYESSSWLYNINHWPGRAGQGTRNMQMTNFNQEYASFLHPEQASSILASASNSASDETVNALRALVLNDNDSFGSGFWYLVNKAAAYHDTGKIADNSADAFKDYVVSGVGAGWDDARQTVWQTVNSGISA</sequence>
<accession>A0A9W8CGZ9</accession>
<protein>
    <submittedName>
        <fullName evidence="3">Uncharacterized protein</fullName>
    </submittedName>
</protein>
<dbReference type="AlphaFoldDB" id="A0A9W8CGZ9"/>
<evidence type="ECO:0000313" key="4">
    <source>
        <dbReference type="Proteomes" id="UP001145021"/>
    </source>
</evidence>
<feature type="region of interest" description="Disordered" evidence="1">
    <location>
        <begin position="49"/>
        <end position="78"/>
    </location>
</feature>
<reference evidence="3" key="1">
    <citation type="submission" date="2022-07" db="EMBL/GenBank/DDBJ databases">
        <title>Phylogenomic reconstructions and comparative analyses of Kickxellomycotina fungi.</title>
        <authorList>
            <person name="Reynolds N.K."/>
            <person name="Stajich J.E."/>
            <person name="Barry K."/>
            <person name="Grigoriev I.V."/>
            <person name="Crous P."/>
            <person name="Smith M.E."/>
        </authorList>
    </citation>
    <scope>NUCLEOTIDE SEQUENCE</scope>
    <source>
        <strain evidence="3">NBRC 105413</strain>
    </source>
</reference>